<evidence type="ECO:0000313" key="1">
    <source>
        <dbReference type="EMBL" id="EOY07646.1"/>
    </source>
</evidence>
<dbReference type="Proteomes" id="UP000026915">
    <property type="component" value="Chromosome 5"/>
</dbReference>
<proteinExistence type="predicted"/>
<dbReference type="EMBL" id="CM001883">
    <property type="protein sequence ID" value="EOY07646.1"/>
    <property type="molecule type" value="Genomic_DNA"/>
</dbReference>
<keyword evidence="2" id="KW-1185">Reference proteome</keyword>
<evidence type="ECO:0000313" key="2">
    <source>
        <dbReference type="Proteomes" id="UP000026915"/>
    </source>
</evidence>
<dbReference type="HOGENOM" id="CLU_1236905_0_0_1"/>
<protein>
    <submittedName>
        <fullName evidence="1">Uncharacterized protein</fullName>
    </submittedName>
</protein>
<name>A0A061ES33_THECC</name>
<reference evidence="1 2" key="1">
    <citation type="journal article" date="2013" name="Genome Biol.">
        <title>The genome sequence of the most widely cultivated cacao type and its use to identify candidate genes regulating pod color.</title>
        <authorList>
            <person name="Motamayor J.C."/>
            <person name="Mockaitis K."/>
            <person name="Schmutz J."/>
            <person name="Haiminen N."/>
            <person name="Iii D.L."/>
            <person name="Cornejo O."/>
            <person name="Findley S.D."/>
            <person name="Zheng P."/>
            <person name="Utro F."/>
            <person name="Royaert S."/>
            <person name="Saski C."/>
            <person name="Jenkins J."/>
            <person name="Podicheti R."/>
            <person name="Zhao M."/>
            <person name="Scheffler B.E."/>
            <person name="Stack J.C."/>
            <person name="Feltus F.A."/>
            <person name="Mustiga G.M."/>
            <person name="Amores F."/>
            <person name="Phillips W."/>
            <person name="Marelli J.P."/>
            <person name="May G.D."/>
            <person name="Shapiro H."/>
            <person name="Ma J."/>
            <person name="Bustamante C.D."/>
            <person name="Schnell R.J."/>
            <person name="Main D."/>
            <person name="Gilbert D."/>
            <person name="Parida L."/>
            <person name="Kuhn D.N."/>
        </authorList>
    </citation>
    <scope>NUCLEOTIDE SEQUENCE [LARGE SCALE GENOMIC DNA]</scope>
    <source>
        <strain evidence="2">cv. Matina 1-6</strain>
    </source>
</reference>
<organism evidence="1 2">
    <name type="scientific">Theobroma cacao</name>
    <name type="common">Cacao</name>
    <name type="synonym">Cocoa</name>
    <dbReference type="NCBI Taxonomy" id="3641"/>
    <lineage>
        <taxon>Eukaryota</taxon>
        <taxon>Viridiplantae</taxon>
        <taxon>Streptophyta</taxon>
        <taxon>Embryophyta</taxon>
        <taxon>Tracheophyta</taxon>
        <taxon>Spermatophyta</taxon>
        <taxon>Magnoliopsida</taxon>
        <taxon>eudicotyledons</taxon>
        <taxon>Gunneridae</taxon>
        <taxon>Pentapetalae</taxon>
        <taxon>rosids</taxon>
        <taxon>malvids</taxon>
        <taxon>Malvales</taxon>
        <taxon>Malvaceae</taxon>
        <taxon>Byttnerioideae</taxon>
        <taxon>Theobroma</taxon>
    </lineage>
</organism>
<dbReference type="AlphaFoldDB" id="A0A061ES33"/>
<gene>
    <name evidence="1" type="ORF">TCM_022031</name>
</gene>
<accession>A0A061ES33</accession>
<dbReference type="InParanoid" id="A0A061ES33"/>
<dbReference type="Gramene" id="EOY07646">
    <property type="protein sequence ID" value="EOY07646"/>
    <property type="gene ID" value="TCM_022031"/>
</dbReference>
<sequence length="224" mass="25258">MPGNSSKIHMTIKFVSQKDIHFYIKLLGIIDDEVESCSVDEAKAILKTSFYDESRNILQAPITQEEVKSTTFSLNGSKAHGPGGYTAQFFRAAWTSCSQYQRLWVPIELYAVDKGLCLHKDAEHCCCARKNDISSPMQEVCFADDLIPKHDLTHMQKHHRFSRTAAVRYLGVPLTELTSSFANKRFRVKWLVSLYLVDIGLGWAGIDSMVSVQHPQACHDCEDG</sequence>